<dbReference type="AlphaFoldDB" id="A0A819TRG6"/>
<dbReference type="PANTHER" id="PTHR47966">
    <property type="entry name" value="BETA-SITE APP-CLEAVING ENZYME, ISOFORM A-RELATED"/>
    <property type="match status" value="1"/>
</dbReference>
<dbReference type="Proteomes" id="UP000663844">
    <property type="component" value="Unassembled WGS sequence"/>
</dbReference>
<evidence type="ECO:0000256" key="1">
    <source>
        <dbReference type="ARBA" id="ARBA00007447"/>
    </source>
</evidence>
<protein>
    <recommendedName>
        <fullName evidence="3">Peptidase A1 domain-containing protein</fullName>
    </recommendedName>
</protein>
<dbReference type="PANTHER" id="PTHR47966:SF51">
    <property type="entry name" value="BETA-SITE APP-CLEAVING ENZYME, ISOFORM A-RELATED"/>
    <property type="match status" value="1"/>
</dbReference>
<organism evidence="4 5">
    <name type="scientific">Adineta steineri</name>
    <dbReference type="NCBI Taxonomy" id="433720"/>
    <lineage>
        <taxon>Eukaryota</taxon>
        <taxon>Metazoa</taxon>
        <taxon>Spiralia</taxon>
        <taxon>Gnathifera</taxon>
        <taxon>Rotifera</taxon>
        <taxon>Eurotatoria</taxon>
        <taxon>Bdelloidea</taxon>
        <taxon>Adinetida</taxon>
        <taxon>Adinetidae</taxon>
        <taxon>Adineta</taxon>
    </lineage>
</organism>
<accession>A0A819TRG6</accession>
<dbReference type="SUPFAM" id="SSF50630">
    <property type="entry name" value="Acid proteases"/>
    <property type="match status" value="1"/>
</dbReference>
<dbReference type="EMBL" id="CAJOAZ010004965">
    <property type="protein sequence ID" value="CAF4082182.1"/>
    <property type="molecule type" value="Genomic_DNA"/>
</dbReference>
<evidence type="ECO:0000313" key="5">
    <source>
        <dbReference type="Proteomes" id="UP000663844"/>
    </source>
</evidence>
<sequence>LILGGYDTTKYTGSFTYAPVSVQGYWEFIADNVKLSTGSTTNVIANSISAILDSGTTVAMAVPAPYFNTINTLLGATYDSSSGWYTVNCQTQSLSAFPNITVTISGVPFTLTPLMYLLITGGPSTYTCLVMISSSGSTDRLENPIWVLGDYFMRRFYSVFDMQQNRVGLALSTSYSIVQAVPSTLFQTTTTVTPSSTTTTKSTSTSTSTTTKPSTTTSTSTKPSTTTTTTTTTSTTTSTTTKPSTTTTTSTTTSTSTSTSTKPSTTTTTTTTSTTTSTTTKSSTTTTTSTTTKPSTTITTTTLTTTMKTSTTTTQTTSTSSNSDPCTVTLPANAGITLATYGGGLGTFYLEQNSAFYGNGGGSHTIYLKKGSKFVSGGGGGHTIYYENGATYDGAGDKVTLCNSLTFIYTNVNKNNIQCVNQVAPYIPTAPPTPTTTQTTTTTTTPRVMTSLAPNTTCLVKIPSSVVIYSSSSSSVQTTYHVDIALCAGVNITYGGWGGGYSYLGNNAVVYGGGGGSRTVFLKAGSRYYSQGGGSHNIYYEQGAQFDGAGYTRLCSEIIFQYPSTGTC</sequence>
<feature type="domain" description="Peptidase A1" evidence="3">
    <location>
        <begin position="1"/>
        <end position="170"/>
    </location>
</feature>
<comment type="similarity">
    <text evidence="1">Belongs to the peptidase A1 family.</text>
</comment>
<reference evidence="4" key="1">
    <citation type="submission" date="2021-02" db="EMBL/GenBank/DDBJ databases">
        <authorList>
            <person name="Nowell W R."/>
        </authorList>
    </citation>
    <scope>NUCLEOTIDE SEQUENCE</scope>
</reference>
<evidence type="ECO:0000259" key="3">
    <source>
        <dbReference type="PROSITE" id="PS51767"/>
    </source>
</evidence>
<comment type="caution">
    <text evidence="4">The sequence shown here is derived from an EMBL/GenBank/DDBJ whole genome shotgun (WGS) entry which is preliminary data.</text>
</comment>
<gene>
    <name evidence="4" type="ORF">OXD698_LOCUS34381</name>
</gene>
<dbReference type="InterPro" id="IPR033121">
    <property type="entry name" value="PEPTIDASE_A1"/>
</dbReference>
<evidence type="ECO:0000256" key="2">
    <source>
        <dbReference type="SAM" id="MobiDB-lite"/>
    </source>
</evidence>
<feature type="region of interest" description="Disordered" evidence="2">
    <location>
        <begin position="188"/>
        <end position="296"/>
    </location>
</feature>
<dbReference type="Gene3D" id="2.40.70.10">
    <property type="entry name" value="Acid Proteases"/>
    <property type="match status" value="1"/>
</dbReference>
<evidence type="ECO:0000313" key="4">
    <source>
        <dbReference type="EMBL" id="CAF4082182.1"/>
    </source>
</evidence>
<dbReference type="InterPro" id="IPR021109">
    <property type="entry name" value="Peptidase_aspartic_dom_sf"/>
</dbReference>
<dbReference type="PRINTS" id="PR00792">
    <property type="entry name" value="PEPSIN"/>
</dbReference>
<dbReference type="PROSITE" id="PS51767">
    <property type="entry name" value="PEPTIDASE_A1"/>
    <property type="match status" value="1"/>
</dbReference>
<feature type="non-terminal residue" evidence="4">
    <location>
        <position position="568"/>
    </location>
</feature>
<dbReference type="Pfam" id="PF00026">
    <property type="entry name" value="Asp"/>
    <property type="match status" value="1"/>
</dbReference>
<proteinExistence type="inferred from homology"/>
<dbReference type="InterPro" id="IPR001461">
    <property type="entry name" value="Aspartic_peptidase_A1"/>
</dbReference>
<dbReference type="GO" id="GO:0006508">
    <property type="term" value="P:proteolysis"/>
    <property type="evidence" value="ECO:0007669"/>
    <property type="project" value="InterPro"/>
</dbReference>
<name>A0A819TRG6_9BILA</name>
<dbReference type="GO" id="GO:0004190">
    <property type="term" value="F:aspartic-type endopeptidase activity"/>
    <property type="evidence" value="ECO:0007669"/>
    <property type="project" value="InterPro"/>
</dbReference>